<dbReference type="Proteomes" id="UP000601435">
    <property type="component" value="Unassembled WGS sequence"/>
</dbReference>
<keyword evidence="3" id="KW-1185">Reference proteome</keyword>
<organism evidence="2 3">
    <name type="scientific">Symbiodinium necroappetens</name>
    <dbReference type="NCBI Taxonomy" id="1628268"/>
    <lineage>
        <taxon>Eukaryota</taxon>
        <taxon>Sar</taxon>
        <taxon>Alveolata</taxon>
        <taxon>Dinophyceae</taxon>
        <taxon>Suessiales</taxon>
        <taxon>Symbiodiniaceae</taxon>
        <taxon>Symbiodinium</taxon>
    </lineage>
</organism>
<reference evidence="2" key="1">
    <citation type="submission" date="2021-02" db="EMBL/GenBank/DDBJ databases">
        <authorList>
            <person name="Dougan E. K."/>
            <person name="Rhodes N."/>
            <person name="Thang M."/>
            <person name="Chan C."/>
        </authorList>
    </citation>
    <scope>NUCLEOTIDE SEQUENCE</scope>
</reference>
<evidence type="ECO:0000313" key="3">
    <source>
        <dbReference type="Proteomes" id="UP000601435"/>
    </source>
</evidence>
<comment type="caution">
    <text evidence="2">The sequence shown here is derived from an EMBL/GenBank/DDBJ whole genome shotgun (WGS) entry which is preliminary data.</text>
</comment>
<proteinExistence type="predicted"/>
<feature type="non-terminal residue" evidence="2">
    <location>
        <position position="1"/>
    </location>
</feature>
<gene>
    <name evidence="2" type="ORF">SNEC2469_LOCUS4374</name>
</gene>
<feature type="compositionally biased region" description="Polar residues" evidence="1">
    <location>
        <begin position="8"/>
        <end position="22"/>
    </location>
</feature>
<name>A0A812LFU2_9DINO</name>
<accession>A0A812LFU2</accession>
<dbReference type="AlphaFoldDB" id="A0A812LFU2"/>
<evidence type="ECO:0000313" key="2">
    <source>
        <dbReference type="EMBL" id="CAE7241248.1"/>
    </source>
</evidence>
<feature type="region of interest" description="Disordered" evidence="1">
    <location>
        <begin position="95"/>
        <end position="207"/>
    </location>
</feature>
<sequence length="531" mass="59461">AKRARTAKTAQHTPIVSPTSSPDFLPAGEFTEFALASMEREHVPLCDLGFGPLECFVTLKPLSTCHVFAHLSEHEQPVGSEALEHSVARRGNMQEMPIQDDQKATTEPAASQKAKPKQHQYQLSDNDSPSLQSFSSGGSSPSSVRPRHPRPRTPRQGVPVRHFTGEMAIRGQLKDTSKASILRDNSSWKHESGHPPHHPHPHVTGNDETDRQLLLDAWKSCRLIEASRLVQKSRTSKRHFHEILDEASLEVIHRVEASYTQSLDELVQHHGSGWRKERDEKRDLDMAFRLTADNLQAVATTVFSGFSLIEIFDALRDYVQQDEYSDDAYVGQLDNELMQDCLLHVRRHGHGNVEDNILHLSCMDALDEPLGALWLSSYTPPLKRGRHARSFRGIALPKPQTGAVRLAFWRSSFAIAPVWSGLAAAAPSAVRVTYAVARRPSSAASIFPSRMYSEVSNRLAKFKDFLQLRGQSASTVADCDVYSHIKRHLMECAPCGPHASRNDEVSFEELASFLPDDWADYHDAEHVNDFR</sequence>
<dbReference type="EMBL" id="CAJNJA010008868">
    <property type="protein sequence ID" value="CAE7241248.1"/>
    <property type="molecule type" value="Genomic_DNA"/>
</dbReference>
<feature type="region of interest" description="Disordered" evidence="1">
    <location>
        <begin position="1"/>
        <end position="23"/>
    </location>
</feature>
<feature type="compositionally biased region" description="Low complexity" evidence="1">
    <location>
        <begin position="128"/>
        <end position="144"/>
    </location>
</feature>
<dbReference type="OrthoDB" id="416250at2759"/>
<evidence type="ECO:0000256" key="1">
    <source>
        <dbReference type="SAM" id="MobiDB-lite"/>
    </source>
</evidence>
<protein>
    <submittedName>
        <fullName evidence="2">Uncharacterized protein</fullName>
    </submittedName>
</protein>